<evidence type="ECO:0000256" key="3">
    <source>
        <dbReference type="ARBA" id="ARBA00006958"/>
    </source>
</evidence>
<organism evidence="9 10">
    <name type="scientific">Aquatica leii</name>
    <dbReference type="NCBI Taxonomy" id="1421715"/>
    <lineage>
        <taxon>Eukaryota</taxon>
        <taxon>Metazoa</taxon>
        <taxon>Ecdysozoa</taxon>
        <taxon>Arthropoda</taxon>
        <taxon>Hexapoda</taxon>
        <taxon>Insecta</taxon>
        <taxon>Pterygota</taxon>
        <taxon>Neoptera</taxon>
        <taxon>Endopterygota</taxon>
        <taxon>Coleoptera</taxon>
        <taxon>Polyphaga</taxon>
        <taxon>Elateriformia</taxon>
        <taxon>Elateroidea</taxon>
        <taxon>Lampyridae</taxon>
        <taxon>Luciolinae</taxon>
        <taxon>Aquatica</taxon>
    </lineage>
</organism>
<keyword evidence="4" id="KW-0540">Nuclease</keyword>
<protein>
    <recommendedName>
        <fullName evidence="8">DDE Tnp4 domain-containing protein</fullName>
    </recommendedName>
</protein>
<evidence type="ECO:0000259" key="8">
    <source>
        <dbReference type="Pfam" id="PF13359"/>
    </source>
</evidence>
<dbReference type="Proteomes" id="UP001353858">
    <property type="component" value="Unassembled WGS sequence"/>
</dbReference>
<dbReference type="GO" id="GO:0016787">
    <property type="term" value="F:hydrolase activity"/>
    <property type="evidence" value="ECO:0007669"/>
    <property type="project" value="UniProtKB-KW"/>
</dbReference>
<keyword evidence="6" id="KW-0378">Hydrolase</keyword>
<evidence type="ECO:0000256" key="5">
    <source>
        <dbReference type="ARBA" id="ARBA00022723"/>
    </source>
</evidence>
<evidence type="ECO:0000313" key="10">
    <source>
        <dbReference type="Proteomes" id="UP001353858"/>
    </source>
</evidence>
<sequence>MKNFVLKFRILSNKRGVWVYDINKSKETHGEFHHLYAKLRRYPQKFVEYTRMSITSFDLLLLNVRHKITKETTGWRRPIAPEERLIICLRYLATGASFRSLAFTFRMGKSTIGGIVVEACRVIWNELQPTYMPSSTQPHLQDVINQFFIRWNFPNCFGAIDGKHCKINCPANTGSTYFNYKKHFSIVLQAIADADYKFIVIEVGGAGRQSDGGTFQYSTTYQLLESGNFNVPQDSYIPKTLIKVPNVLVGNEAYPLKSYLMRPYPRNNLTPEKTAFNYRLSRARRCVECAFGIFCAKWRILTKNMETNTENACDIIKASCLLHNFVRVLDGFNVVDFVNIRGGSTRSQSHIIRRNNNPTVAAKEIRQKFTDYFKDFPINNNG</sequence>
<dbReference type="EMBL" id="JARPUR010000007">
    <property type="protein sequence ID" value="KAK4872611.1"/>
    <property type="molecule type" value="Genomic_DNA"/>
</dbReference>
<gene>
    <name evidence="9" type="ORF">RN001_014640</name>
</gene>
<accession>A0AAN7S6A4</accession>
<dbReference type="AlphaFoldDB" id="A0AAN7S6A4"/>
<dbReference type="PANTHER" id="PTHR22930">
    <property type="match status" value="1"/>
</dbReference>
<proteinExistence type="inferred from homology"/>
<evidence type="ECO:0000256" key="2">
    <source>
        <dbReference type="ARBA" id="ARBA00004123"/>
    </source>
</evidence>
<evidence type="ECO:0000256" key="4">
    <source>
        <dbReference type="ARBA" id="ARBA00022722"/>
    </source>
</evidence>
<keyword evidence="5" id="KW-0479">Metal-binding</keyword>
<dbReference type="Pfam" id="PF13359">
    <property type="entry name" value="DDE_Tnp_4"/>
    <property type="match status" value="1"/>
</dbReference>
<dbReference type="PANTHER" id="PTHR22930:SF269">
    <property type="entry name" value="NUCLEASE HARBI1-LIKE PROTEIN"/>
    <property type="match status" value="1"/>
</dbReference>
<evidence type="ECO:0000256" key="1">
    <source>
        <dbReference type="ARBA" id="ARBA00001968"/>
    </source>
</evidence>
<dbReference type="GO" id="GO:0005634">
    <property type="term" value="C:nucleus"/>
    <property type="evidence" value="ECO:0007669"/>
    <property type="project" value="UniProtKB-SubCell"/>
</dbReference>
<evidence type="ECO:0000313" key="9">
    <source>
        <dbReference type="EMBL" id="KAK4872611.1"/>
    </source>
</evidence>
<keyword evidence="10" id="KW-1185">Reference proteome</keyword>
<reference evidence="10" key="1">
    <citation type="submission" date="2023-01" db="EMBL/GenBank/DDBJ databases">
        <title>Key to firefly adult light organ development and bioluminescence: homeobox transcription factors regulate luciferase expression and transportation to peroxisome.</title>
        <authorList>
            <person name="Fu X."/>
        </authorList>
    </citation>
    <scope>NUCLEOTIDE SEQUENCE [LARGE SCALE GENOMIC DNA]</scope>
</reference>
<evidence type="ECO:0000256" key="6">
    <source>
        <dbReference type="ARBA" id="ARBA00022801"/>
    </source>
</evidence>
<dbReference type="GO" id="GO:0046872">
    <property type="term" value="F:metal ion binding"/>
    <property type="evidence" value="ECO:0007669"/>
    <property type="project" value="UniProtKB-KW"/>
</dbReference>
<comment type="cofactor">
    <cofactor evidence="1">
        <name>a divalent metal cation</name>
        <dbReference type="ChEBI" id="CHEBI:60240"/>
    </cofactor>
</comment>
<dbReference type="InterPro" id="IPR027806">
    <property type="entry name" value="HARBI1_dom"/>
</dbReference>
<comment type="caution">
    <text evidence="9">The sequence shown here is derived from an EMBL/GenBank/DDBJ whole genome shotgun (WGS) entry which is preliminary data.</text>
</comment>
<comment type="similarity">
    <text evidence="3">Belongs to the HARBI1 family.</text>
</comment>
<evidence type="ECO:0000256" key="7">
    <source>
        <dbReference type="ARBA" id="ARBA00023242"/>
    </source>
</evidence>
<dbReference type="GO" id="GO:0004518">
    <property type="term" value="F:nuclease activity"/>
    <property type="evidence" value="ECO:0007669"/>
    <property type="project" value="UniProtKB-KW"/>
</dbReference>
<dbReference type="InterPro" id="IPR045249">
    <property type="entry name" value="HARBI1-like"/>
</dbReference>
<comment type="subcellular location">
    <subcellularLocation>
        <location evidence="2">Nucleus</location>
    </subcellularLocation>
</comment>
<name>A0AAN7S6A4_9COLE</name>
<keyword evidence="7" id="KW-0539">Nucleus</keyword>
<feature type="domain" description="DDE Tnp4" evidence="8">
    <location>
        <begin position="160"/>
        <end position="324"/>
    </location>
</feature>